<dbReference type="PANTHER" id="PTHR45436:SF5">
    <property type="entry name" value="SENSOR HISTIDINE KINASE TRCS"/>
    <property type="match status" value="1"/>
</dbReference>
<dbReference type="EMBL" id="JAUFRC010000001">
    <property type="protein sequence ID" value="MDN3712687.1"/>
    <property type="molecule type" value="Genomic_DNA"/>
</dbReference>
<dbReference type="InterPro" id="IPR004358">
    <property type="entry name" value="Sig_transdc_His_kin-like_C"/>
</dbReference>
<dbReference type="EC" id="2.7.13.3" evidence="3"/>
<evidence type="ECO:0000313" key="12">
    <source>
        <dbReference type="Proteomes" id="UP001243846"/>
    </source>
</evidence>
<sequence length="86" mass="8841">MRTLGCAEGICLEVEDNGPGIPAPAREAAINRFARGETSMPGTGLGLAIVQEIAALFEAQMSLSEGAEGRGLRVRLTFPAPAAESA</sequence>
<feature type="domain" description="Histidine kinase" evidence="10">
    <location>
        <begin position="1"/>
        <end position="82"/>
    </location>
</feature>
<dbReference type="PRINTS" id="PR00344">
    <property type="entry name" value="BCTRLSENSOR"/>
</dbReference>
<keyword evidence="6" id="KW-0812">Transmembrane</keyword>
<accession>A0ABT8DBC2</accession>
<keyword evidence="7 11" id="KW-0418">Kinase</keyword>
<evidence type="ECO:0000256" key="3">
    <source>
        <dbReference type="ARBA" id="ARBA00012438"/>
    </source>
</evidence>
<keyword evidence="5" id="KW-0808">Transferase</keyword>
<keyword evidence="8" id="KW-1133">Transmembrane helix</keyword>
<evidence type="ECO:0000259" key="10">
    <source>
        <dbReference type="PROSITE" id="PS50109"/>
    </source>
</evidence>
<dbReference type="InterPro" id="IPR036890">
    <property type="entry name" value="HATPase_C_sf"/>
</dbReference>
<comment type="catalytic activity">
    <reaction evidence="1">
        <text>ATP + protein L-histidine = ADP + protein N-phospho-L-histidine.</text>
        <dbReference type="EC" id="2.7.13.3"/>
    </reaction>
</comment>
<evidence type="ECO:0000256" key="2">
    <source>
        <dbReference type="ARBA" id="ARBA00004370"/>
    </source>
</evidence>
<protein>
    <recommendedName>
        <fullName evidence="3">histidine kinase</fullName>
        <ecNumber evidence="3">2.7.13.3</ecNumber>
    </recommendedName>
</protein>
<keyword evidence="4" id="KW-0597">Phosphoprotein</keyword>
<dbReference type="InterPro" id="IPR003594">
    <property type="entry name" value="HATPase_dom"/>
</dbReference>
<dbReference type="PROSITE" id="PS50109">
    <property type="entry name" value="HIS_KIN"/>
    <property type="match status" value="1"/>
</dbReference>
<evidence type="ECO:0000256" key="6">
    <source>
        <dbReference type="ARBA" id="ARBA00022692"/>
    </source>
</evidence>
<evidence type="ECO:0000256" key="7">
    <source>
        <dbReference type="ARBA" id="ARBA00022777"/>
    </source>
</evidence>
<evidence type="ECO:0000256" key="5">
    <source>
        <dbReference type="ARBA" id="ARBA00022679"/>
    </source>
</evidence>
<keyword evidence="12" id="KW-1185">Reference proteome</keyword>
<proteinExistence type="predicted"/>
<dbReference type="PANTHER" id="PTHR45436">
    <property type="entry name" value="SENSOR HISTIDINE KINASE YKOH"/>
    <property type="match status" value="1"/>
</dbReference>
<comment type="caution">
    <text evidence="11">The sequence shown here is derived from an EMBL/GenBank/DDBJ whole genome shotgun (WGS) entry which is preliminary data.</text>
</comment>
<dbReference type="InterPro" id="IPR050428">
    <property type="entry name" value="TCS_sensor_his_kinase"/>
</dbReference>
<dbReference type="CDD" id="cd00075">
    <property type="entry name" value="HATPase"/>
    <property type="match status" value="1"/>
</dbReference>
<evidence type="ECO:0000256" key="8">
    <source>
        <dbReference type="ARBA" id="ARBA00022989"/>
    </source>
</evidence>
<dbReference type="Proteomes" id="UP001243846">
    <property type="component" value="Unassembled WGS sequence"/>
</dbReference>
<dbReference type="Gene3D" id="3.30.565.10">
    <property type="entry name" value="Histidine kinase-like ATPase, C-terminal domain"/>
    <property type="match status" value="1"/>
</dbReference>
<evidence type="ECO:0000256" key="9">
    <source>
        <dbReference type="ARBA" id="ARBA00023136"/>
    </source>
</evidence>
<comment type="subcellular location">
    <subcellularLocation>
        <location evidence="2">Membrane</location>
    </subcellularLocation>
</comment>
<dbReference type="GO" id="GO:0016301">
    <property type="term" value="F:kinase activity"/>
    <property type="evidence" value="ECO:0007669"/>
    <property type="project" value="UniProtKB-KW"/>
</dbReference>
<dbReference type="InterPro" id="IPR005467">
    <property type="entry name" value="His_kinase_dom"/>
</dbReference>
<dbReference type="SUPFAM" id="SSF55874">
    <property type="entry name" value="ATPase domain of HSP90 chaperone/DNA topoisomerase II/histidine kinase"/>
    <property type="match status" value="1"/>
</dbReference>
<evidence type="ECO:0000256" key="1">
    <source>
        <dbReference type="ARBA" id="ARBA00000085"/>
    </source>
</evidence>
<keyword evidence="9" id="KW-0472">Membrane</keyword>
<dbReference type="Pfam" id="PF02518">
    <property type="entry name" value="HATPase_c"/>
    <property type="match status" value="1"/>
</dbReference>
<organism evidence="11 12">
    <name type="scientific">Paracoccus cavernae</name>
    <dbReference type="NCBI Taxonomy" id="1571207"/>
    <lineage>
        <taxon>Bacteria</taxon>
        <taxon>Pseudomonadati</taxon>
        <taxon>Pseudomonadota</taxon>
        <taxon>Alphaproteobacteria</taxon>
        <taxon>Rhodobacterales</taxon>
        <taxon>Paracoccaceae</taxon>
        <taxon>Paracoccus</taxon>
    </lineage>
</organism>
<name>A0ABT8DBC2_9RHOB</name>
<reference evidence="12" key="1">
    <citation type="journal article" date="2019" name="Int. J. Syst. Evol. Microbiol.">
        <title>The Global Catalogue of Microorganisms (GCM) 10K type strain sequencing project: providing services to taxonomists for standard genome sequencing and annotation.</title>
        <authorList>
            <consortium name="The Broad Institute Genomics Platform"/>
            <consortium name="The Broad Institute Genome Sequencing Center for Infectious Disease"/>
            <person name="Wu L."/>
            <person name="Ma J."/>
        </authorList>
    </citation>
    <scope>NUCLEOTIDE SEQUENCE [LARGE SCALE GENOMIC DNA]</scope>
    <source>
        <strain evidence="12">CECT 8482</strain>
    </source>
</reference>
<evidence type="ECO:0000313" key="11">
    <source>
        <dbReference type="EMBL" id="MDN3712687.1"/>
    </source>
</evidence>
<gene>
    <name evidence="11" type="ORF">QWZ10_14735</name>
</gene>
<evidence type="ECO:0000256" key="4">
    <source>
        <dbReference type="ARBA" id="ARBA00022553"/>
    </source>
</evidence>